<dbReference type="InterPro" id="IPR039556">
    <property type="entry name" value="ICL/PEPM"/>
</dbReference>
<dbReference type="InterPro" id="IPR040442">
    <property type="entry name" value="Pyrv_kinase-like_dom_sf"/>
</dbReference>
<evidence type="ECO:0000256" key="1">
    <source>
        <dbReference type="ARBA" id="ARBA00022679"/>
    </source>
</evidence>
<dbReference type="InterPro" id="IPR004821">
    <property type="entry name" value="Cyt_trans-like"/>
</dbReference>
<dbReference type="NCBIfam" id="TIGR00125">
    <property type="entry name" value="cyt_tran_rel"/>
    <property type="match status" value="1"/>
</dbReference>
<gene>
    <name evidence="4" type="ORF">M125_3088</name>
</gene>
<protein>
    <submittedName>
        <fullName evidence="4">Cytidyltransferase-like domain protein</fullName>
    </submittedName>
</protein>
<proteinExistence type="predicted"/>
<dbReference type="Pfam" id="PF01467">
    <property type="entry name" value="CTP_transf_like"/>
    <property type="match status" value="1"/>
</dbReference>
<dbReference type="Gene3D" id="3.40.50.620">
    <property type="entry name" value="HUPs"/>
    <property type="match status" value="1"/>
</dbReference>
<dbReference type="Proteomes" id="UP000020773">
    <property type="component" value="Unassembled WGS sequence"/>
</dbReference>
<dbReference type="PANTHER" id="PTHR43793:SF1">
    <property type="entry name" value="FAD SYNTHASE"/>
    <property type="match status" value="1"/>
</dbReference>
<dbReference type="Gene3D" id="3.20.20.60">
    <property type="entry name" value="Phosphoenolpyruvate-binding domains"/>
    <property type="match status" value="1"/>
</dbReference>
<dbReference type="CDD" id="cd00377">
    <property type="entry name" value="ICL_PEPM"/>
    <property type="match status" value="1"/>
</dbReference>
<dbReference type="AlphaFoldDB" id="A0A015VW80"/>
<dbReference type="PANTHER" id="PTHR43793">
    <property type="entry name" value="FAD SYNTHASE"/>
    <property type="match status" value="1"/>
</dbReference>
<evidence type="ECO:0000313" key="4">
    <source>
        <dbReference type="EMBL" id="EXY90233.1"/>
    </source>
</evidence>
<reference evidence="4 5" key="1">
    <citation type="submission" date="2014-02" db="EMBL/GenBank/DDBJ databases">
        <authorList>
            <person name="Sears C."/>
            <person name="Carroll K."/>
            <person name="Sack B.R."/>
            <person name="Qadri F."/>
            <person name="Myers L.L."/>
            <person name="Chung G.-T."/>
            <person name="Escheverria P."/>
            <person name="Fraser C.M."/>
            <person name="Sadzewicz L."/>
            <person name="Shefchek K.A."/>
            <person name="Tallon L."/>
            <person name="Das S.P."/>
            <person name="Daugherty S."/>
            <person name="Mongodin E.F."/>
        </authorList>
    </citation>
    <scope>NUCLEOTIDE SEQUENCE [LARGE SCALE GENOMIC DNA]</scope>
    <source>
        <strain evidence="5">3998T(B)3</strain>
    </source>
</reference>
<dbReference type="CDD" id="cd02170">
    <property type="entry name" value="cytidylyltransferase"/>
    <property type="match status" value="1"/>
</dbReference>
<feature type="domain" description="Cytidyltransferase-like" evidence="3">
    <location>
        <begin position="10"/>
        <end position="131"/>
    </location>
</feature>
<evidence type="ECO:0000256" key="2">
    <source>
        <dbReference type="ARBA" id="ARBA00022695"/>
    </source>
</evidence>
<name>A0A015VW80_BACFG</name>
<evidence type="ECO:0000313" key="5">
    <source>
        <dbReference type="Proteomes" id="UP000020773"/>
    </source>
</evidence>
<feature type="non-terminal residue" evidence="4">
    <location>
        <position position="345"/>
    </location>
</feature>
<organism evidence="4 5">
    <name type="scientific">Bacteroides fragilis str. 3998T(B)3</name>
    <dbReference type="NCBI Taxonomy" id="1339316"/>
    <lineage>
        <taxon>Bacteria</taxon>
        <taxon>Pseudomonadati</taxon>
        <taxon>Bacteroidota</taxon>
        <taxon>Bacteroidia</taxon>
        <taxon>Bacteroidales</taxon>
        <taxon>Bacteroidaceae</taxon>
        <taxon>Bacteroides</taxon>
    </lineage>
</organism>
<dbReference type="InterPro" id="IPR014729">
    <property type="entry name" value="Rossmann-like_a/b/a_fold"/>
</dbReference>
<keyword evidence="2" id="KW-0548">Nucleotidyltransferase</keyword>
<dbReference type="SUPFAM" id="SSF52374">
    <property type="entry name" value="Nucleotidylyl transferase"/>
    <property type="match status" value="1"/>
</dbReference>
<accession>A0A015VW80</accession>
<comment type="caution">
    <text evidence="4">The sequence shown here is derived from an EMBL/GenBank/DDBJ whole genome shotgun (WGS) entry which is preliminary data.</text>
</comment>
<dbReference type="SUPFAM" id="SSF51621">
    <property type="entry name" value="Phosphoenolpyruvate/pyruvate domain"/>
    <property type="match status" value="1"/>
</dbReference>
<sequence length="345" mass="38171">MKKKVYVGMSADIIHPGHLNIIHEAQKLGNVTVGVLTDAAIASYKRLPYLTYEQRSLIVQNLKGVDEVIPQTTLDYIPNLELLKPDFVVHGDDWKEGVQKETRQRVIETLSKWGGQVIDIPYTQGISSTKLNSKLKEIGTTPEVRLKRLKRLIEAKSIVRICESHSGLTGLIIENTSVEVNGMKREFDGMWSSSLTDSTSKGKPDIEAVDLTTRLHDLNDALECTTKPVIFDGDTGGKIEHFVFTVRTLERLGISAIIIEDKVGLKKNSLFGTDVIQTQDTIEGFCDKISAGKRAQITDDFMIIARIESFIAGKGLDDAMKRALAYIEAGADGIMIHSKDKSGED</sequence>
<dbReference type="GO" id="GO:0016779">
    <property type="term" value="F:nucleotidyltransferase activity"/>
    <property type="evidence" value="ECO:0007669"/>
    <property type="project" value="UniProtKB-KW"/>
</dbReference>
<dbReference type="EMBL" id="JGDB01000190">
    <property type="protein sequence ID" value="EXY90233.1"/>
    <property type="molecule type" value="Genomic_DNA"/>
</dbReference>
<dbReference type="RefSeq" id="WP_042971551.1">
    <property type="nucleotide sequence ID" value="NZ_JGDB01000190.1"/>
</dbReference>
<keyword evidence="1 4" id="KW-0808">Transferase</keyword>
<dbReference type="Pfam" id="PF13714">
    <property type="entry name" value="PEP_mutase"/>
    <property type="match status" value="1"/>
</dbReference>
<dbReference type="InterPro" id="IPR015813">
    <property type="entry name" value="Pyrv/PenolPyrv_kinase-like_dom"/>
</dbReference>
<evidence type="ECO:0000259" key="3">
    <source>
        <dbReference type="Pfam" id="PF01467"/>
    </source>
</evidence>
<dbReference type="InterPro" id="IPR050385">
    <property type="entry name" value="Archaeal_FAD_synthase"/>
</dbReference>